<name>A0ABN9NUW0_9MYCO</name>
<protein>
    <submittedName>
        <fullName evidence="3">M23 family metallopeptidase</fullName>
        <ecNumber evidence="3">3.4.-.-</ecNumber>
    </submittedName>
</protein>
<proteinExistence type="predicted"/>
<dbReference type="InterPro" id="IPR016047">
    <property type="entry name" value="M23ase_b-sheet_dom"/>
</dbReference>
<dbReference type="Pfam" id="PF01551">
    <property type="entry name" value="Peptidase_M23"/>
    <property type="match status" value="1"/>
</dbReference>
<feature type="region of interest" description="Disordered" evidence="1">
    <location>
        <begin position="1"/>
        <end position="27"/>
    </location>
</feature>
<dbReference type="GO" id="GO:0016787">
    <property type="term" value="F:hydrolase activity"/>
    <property type="evidence" value="ECO:0007669"/>
    <property type="project" value="UniProtKB-KW"/>
</dbReference>
<gene>
    <name evidence="3" type="ORF">MU0050_000878</name>
</gene>
<dbReference type="Gene3D" id="2.70.70.10">
    <property type="entry name" value="Glucose Permease (Domain IIA)"/>
    <property type="match status" value="1"/>
</dbReference>
<keyword evidence="4" id="KW-1185">Reference proteome</keyword>
<dbReference type="SUPFAM" id="SSF51261">
    <property type="entry name" value="Duplicated hybrid motif"/>
    <property type="match status" value="1"/>
</dbReference>
<evidence type="ECO:0000259" key="2">
    <source>
        <dbReference type="Pfam" id="PF01551"/>
    </source>
</evidence>
<dbReference type="Proteomes" id="UP001190466">
    <property type="component" value="Chromosome"/>
</dbReference>
<dbReference type="EMBL" id="OY726395">
    <property type="protein sequence ID" value="CAJ1580166.1"/>
    <property type="molecule type" value="Genomic_DNA"/>
</dbReference>
<dbReference type="InterPro" id="IPR050570">
    <property type="entry name" value="Cell_wall_metabolism_enzyme"/>
</dbReference>
<dbReference type="EC" id="3.4.-.-" evidence="3"/>
<dbReference type="InterPro" id="IPR011055">
    <property type="entry name" value="Dup_hybrid_motif"/>
</dbReference>
<dbReference type="CDD" id="cd12797">
    <property type="entry name" value="M23_peptidase"/>
    <property type="match status" value="1"/>
</dbReference>
<evidence type="ECO:0000313" key="3">
    <source>
        <dbReference type="EMBL" id="CAJ1580166.1"/>
    </source>
</evidence>
<dbReference type="PANTHER" id="PTHR21666:SF270">
    <property type="entry name" value="MUREIN HYDROLASE ACTIVATOR ENVC"/>
    <property type="match status" value="1"/>
</dbReference>
<accession>A0ABN9NUW0</accession>
<dbReference type="PANTHER" id="PTHR21666">
    <property type="entry name" value="PEPTIDASE-RELATED"/>
    <property type="match status" value="1"/>
</dbReference>
<sequence length="333" mass="34917">MATHRSTPRSHADTSTKARHNDLDFHPNEVTDIVPFNEFGSLDDLDFHDGAFDSEAEILRAPELDDVADTDEMPLTLMRRMDLNVIHDPDATDVIPRVTGGLHRKPAASALRGRVMIAAMAAGAAAAAAHTAINPSDEASAKAVVTADTTVPNTLDADAPRGVQVVSVTPAASSSIHSEELAKGVAYAQERAAREARLAAPLFVKPVSGIFTSGYGYRWGALHAGIDIASPIGTPIYAVADGVVIDAGPTAGYGALVKVRHRDGTVTLYGHINTWTVSVGQAVMAGDQIATVGNRGFSTGPHLHLEVMPNGTDRIDPVPWLAQRGISVGGYAG</sequence>
<organism evidence="3 4">
    <name type="scientific">[Mycobacterium] wendilense</name>
    <dbReference type="NCBI Taxonomy" id="3064284"/>
    <lineage>
        <taxon>Bacteria</taxon>
        <taxon>Bacillati</taxon>
        <taxon>Actinomycetota</taxon>
        <taxon>Actinomycetes</taxon>
        <taxon>Mycobacteriales</taxon>
        <taxon>Mycobacteriaceae</taxon>
        <taxon>Mycolicibacter</taxon>
    </lineage>
</organism>
<evidence type="ECO:0000256" key="1">
    <source>
        <dbReference type="SAM" id="MobiDB-lite"/>
    </source>
</evidence>
<feature type="compositionally biased region" description="Basic and acidic residues" evidence="1">
    <location>
        <begin position="10"/>
        <end position="27"/>
    </location>
</feature>
<reference evidence="3 4" key="1">
    <citation type="submission" date="2023-08" db="EMBL/GenBank/DDBJ databases">
        <authorList>
            <person name="Folkvardsen B D."/>
            <person name="Norman A."/>
        </authorList>
    </citation>
    <scope>NUCLEOTIDE SEQUENCE [LARGE SCALE GENOMIC DNA]</scope>
    <source>
        <strain evidence="3 4">Mu0050</strain>
    </source>
</reference>
<feature type="domain" description="M23ase beta-sheet core" evidence="2">
    <location>
        <begin position="222"/>
        <end position="316"/>
    </location>
</feature>
<evidence type="ECO:0000313" key="4">
    <source>
        <dbReference type="Proteomes" id="UP001190466"/>
    </source>
</evidence>
<keyword evidence="3" id="KW-0378">Hydrolase</keyword>